<reference evidence="5" key="2">
    <citation type="submission" date="2023-01" db="EMBL/GenBank/DDBJ databases">
        <authorList>
            <person name="Petersen C."/>
        </authorList>
    </citation>
    <scope>NUCLEOTIDE SEQUENCE</scope>
    <source>
        <strain evidence="5">IBT 12815</strain>
    </source>
</reference>
<dbReference type="SUPFAM" id="SSF56801">
    <property type="entry name" value="Acetyl-CoA synthetase-like"/>
    <property type="match status" value="1"/>
</dbReference>
<dbReference type="PANTHER" id="PTHR45527:SF1">
    <property type="entry name" value="FATTY ACID SYNTHASE"/>
    <property type="match status" value="1"/>
</dbReference>
<dbReference type="EMBL" id="JAQJAE010000005">
    <property type="protein sequence ID" value="KAJ5592072.1"/>
    <property type="molecule type" value="Genomic_DNA"/>
</dbReference>
<keyword evidence="1" id="KW-0596">Phosphopantetheine</keyword>
<evidence type="ECO:0000313" key="6">
    <source>
        <dbReference type="Proteomes" id="UP001213799"/>
    </source>
</evidence>
<keyword evidence="2" id="KW-0597">Phosphoprotein</keyword>
<comment type="caution">
    <text evidence="5">The sequence shown here is derived from an EMBL/GenBank/DDBJ whole genome shotgun (WGS) entry which is preliminary data.</text>
</comment>
<evidence type="ECO:0000313" key="5">
    <source>
        <dbReference type="EMBL" id="KAJ5592072.1"/>
    </source>
</evidence>
<dbReference type="Pfam" id="PF00501">
    <property type="entry name" value="AMP-binding"/>
    <property type="match status" value="1"/>
</dbReference>
<feature type="domain" description="AMP-dependent synthetase/ligase" evidence="4">
    <location>
        <begin position="164"/>
        <end position="533"/>
    </location>
</feature>
<sequence>MGSLEQSNDATLRSMTTSLPFFNATVGTAAVRSYHEVTTHAIPVAGDSHALLQRFARFILAVTGGTDVAFIAYDGCEQILQPLVVSLRPIDEGVSDITLSLRGSYGPQAAARHLLQLATSYINPHPGLHKTEISQIQGPLPQQALHDDHGSPVLLHNILEDATRSFPRNIAIDEVTGGRAGSYTRREVTYDELNAKVRSFADEIQVVLQRLDWPAFQGVQKMVPIFLHNSTELNICMNGISKAGHAFCPLQTDASEERLRDILVDLQAHGILRIGSNPWADTEFGKDIIWIDYLNPTACLQGRPPPTDGPILVQRTLSEDDIAYIIYTSGSTGKPKGVVIQHRVAISFFRDMDAGPAPLPTGPQLRWIVMSAPTFDIVLMDNFMAPLKGGTICIAERQLLRTNPEAIVRELRASATFTVNSLAMLLRSERVPTLTWIAVGGELVGQRVIDNFAPKAGEDKPSRLMICGYGPTEATVLVSNHVCDSASRPSVIGQPLPGMQLIVLDMESSERRVVPLGVAGELAVGGSQLSAGYMNKPMRPDAAPKRKNTCQPGCGRSST</sequence>
<dbReference type="InterPro" id="IPR042099">
    <property type="entry name" value="ANL_N_sf"/>
</dbReference>
<dbReference type="Gene3D" id="3.40.50.12780">
    <property type="entry name" value="N-terminal domain of ligase-like"/>
    <property type="match status" value="1"/>
</dbReference>
<dbReference type="InterPro" id="IPR020845">
    <property type="entry name" value="AMP-binding_CS"/>
</dbReference>
<dbReference type="PROSITE" id="PS00455">
    <property type="entry name" value="AMP_BINDING"/>
    <property type="match status" value="1"/>
</dbReference>
<dbReference type="GeneID" id="81590272"/>
<proteinExistence type="predicted"/>
<dbReference type="Proteomes" id="UP001213799">
    <property type="component" value="Unassembled WGS sequence"/>
</dbReference>
<evidence type="ECO:0000256" key="2">
    <source>
        <dbReference type="ARBA" id="ARBA00022553"/>
    </source>
</evidence>
<evidence type="ECO:0000256" key="3">
    <source>
        <dbReference type="SAM" id="MobiDB-lite"/>
    </source>
</evidence>
<name>A0AAD6DRY7_9EURO</name>
<feature type="region of interest" description="Disordered" evidence="3">
    <location>
        <begin position="538"/>
        <end position="559"/>
    </location>
</feature>
<keyword evidence="6" id="KW-1185">Reference proteome</keyword>
<dbReference type="InterPro" id="IPR020459">
    <property type="entry name" value="AMP-binding"/>
</dbReference>
<reference evidence="5" key="1">
    <citation type="journal article" date="2023" name="IMA Fungus">
        <title>Comparative genomic study of the Penicillium genus elucidates a diverse pangenome and 15 lateral gene transfer events.</title>
        <authorList>
            <person name="Petersen C."/>
            <person name="Sorensen T."/>
            <person name="Nielsen M.R."/>
            <person name="Sondergaard T.E."/>
            <person name="Sorensen J.L."/>
            <person name="Fitzpatrick D.A."/>
            <person name="Frisvad J.C."/>
            <person name="Nielsen K.L."/>
        </authorList>
    </citation>
    <scope>NUCLEOTIDE SEQUENCE</scope>
    <source>
        <strain evidence="5">IBT 12815</strain>
    </source>
</reference>
<dbReference type="InterPro" id="IPR000873">
    <property type="entry name" value="AMP-dep_synth/lig_dom"/>
</dbReference>
<protein>
    <recommendedName>
        <fullName evidence="4">AMP-dependent synthetase/ligase domain-containing protein</fullName>
    </recommendedName>
</protein>
<dbReference type="GO" id="GO:0044550">
    <property type="term" value="P:secondary metabolite biosynthetic process"/>
    <property type="evidence" value="ECO:0007669"/>
    <property type="project" value="TreeGrafter"/>
</dbReference>
<accession>A0AAD6DRY7</accession>
<evidence type="ECO:0000256" key="1">
    <source>
        <dbReference type="ARBA" id="ARBA00022450"/>
    </source>
</evidence>
<gene>
    <name evidence="5" type="ORF">N7537_008976</name>
</gene>
<dbReference type="GO" id="GO:0043041">
    <property type="term" value="P:amino acid activation for nonribosomal peptide biosynthetic process"/>
    <property type="evidence" value="ECO:0007669"/>
    <property type="project" value="TreeGrafter"/>
</dbReference>
<dbReference type="RefSeq" id="XP_056748698.1">
    <property type="nucleotide sequence ID" value="XM_056900030.1"/>
</dbReference>
<organism evidence="5 6">
    <name type="scientific">Penicillium hordei</name>
    <dbReference type="NCBI Taxonomy" id="40994"/>
    <lineage>
        <taxon>Eukaryota</taxon>
        <taxon>Fungi</taxon>
        <taxon>Dikarya</taxon>
        <taxon>Ascomycota</taxon>
        <taxon>Pezizomycotina</taxon>
        <taxon>Eurotiomycetes</taxon>
        <taxon>Eurotiomycetidae</taxon>
        <taxon>Eurotiales</taxon>
        <taxon>Aspergillaceae</taxon>
        <taxon>Penicillium</taxon>
    </lineage>
</organism>
<dbReference type="GO" id="GO:0005737">
    <property type="term" value="C:cytoplasm"/>
    <property type="evidence" value="ECO:0007669"/>
    <property type="project" value="TreeGrafter"/>
</dbReference>
<dbReference type="GO" id="GO:0031177">
    <property type="term" value="F:phosphopantetheine binding"/>
    <property type="evidence" value="ECO:0007669"/>
    <property type="project" value="TreeGrafter"/>
</dbReference>
<dbReference type="AlphaFoldDB" id="A0AAD6DRY7"/>
<dbReference type="PRINTS" id="PR00154">
    <property type="entry name" value="AMPBINDING"/>
</dbReference>
<dbReference type="PANTHER" id="PTHR45527">
    <property type="entry name" value="NONRIBOSOMAL PEPTIDE SYNTHETASE"/>
    <property type="match status" value="1"/>
</dbReference>
<evidence type="ECO:0000259" key="4">
    <source>
        <dbReference type="Pfam" id="PF00501"/>
    </source>
</evidence>